<sequence>MTPPPRRRCPF</sequence>
<reference evidence="1" key="1">
    <citation type="submission" date="2014-09" db="EMBL/GenBank/DDBJ databases">
        <authorList>
            <person name="Magalhaes I.L.F."/>
            <person name="Oliveira U."/>
            <person name="Santos F.R."/>
            <person name="Vidigal T.H.D.A."/>
            <person name="Brescovit A.D."/>
            <person name="Santos A.J."/>
        </authorList>
    </citation>
    <scope>NUCLEOTIDE SEQUENCE</scope>
    <source>
        <tissue evidence="1">Shoot tissue taken approximately 20 cm above the soil surface</tissue>
    </source>
</reference>
<evidence type="ECO:0000313" key="1">
    <source>
        <dbReference type="EMBL" id="JAE18343.1"/>
    </source>
</evidence>
<accession>A0A0A9GCC3</accession>
<organism evidence="1">
    <name type="scientific">Arundo donax</name>
    <name type="common">Giant reed</name>
    <name type="synonym">Donax arundinaceus</name>
    <dbReference type="NCBI Taxonomy" id="35708"/>
    <lineage>
        <taxon>Eukaryota</taxon>
        <taxon>Viridiplantae</taxon>
        <taxon>Streptophyta</taxon>
        <taxon>Embryophyta</taxon>
        <taxon>Tracheophyta</taxon>
        <taxon>Spermatophyta</taxon>
        <taxon>Magnoliopsida</taxon>
        <taxon>Liliopsida</taxon>
        <taxon>Poales</taxon>
        <taxon>Poaceae</taxon>
        <taxon>PACMAD clade</taxon>
        <taxon>Arundinoideae</taxon>
        <taxon>Arundineae</taxon>
        <taxon>Arundo</taxon>
    </lineage>
</organism>
<protein>
    <submittedName>
        <fullName evidence="1">CYP75A12|F3'5'H1</fullName>
    </submittedName>
</protein>
<name>A0A0A9GCC3_ARUDO</name>
<reference evidence="1" key="2">
    <citation type="journal article" date="2015" name="Data Brief">
        <title>Shoot transcriptome of the giant reed, Arundo donax.</title>
        <authorList>
            <person name="Barrero R.A."/>
            <person name="Guerrero F.D."/>
            <person name="Moolhuijzen P."/>
            <person name="Goolsby J.A."/>
            <person name="Tidwell J."/>
            <person name="Bellgard S.E."/>
            <person name="Bellgard M.I."/>
        </authorList>
    </citation>
    <scope>NUCLEOTIDE SEQUENCE</scope>
    <source>
        <tissue evidence="1">Shoot tissue taken approximately 20 cm above the soil surface</tissue>
    </source>
</reference>
<dbReference type="EMBL" id="GBRH01179553">
    <property type="protein sequence ID" value="JAE18343.1"/>
    <property type="molecule type" value="Transcribed_RNA"/>
</dbReference>
<proteinExistence type="predicted"/>